<evidence type="ECO:0000313" key="2">
    <source>
        <dbReference type="Proteomes" id="UP001497453"/>
    </source>
</evidence>
<gene>
    <name evidence="1" type="ORF">GFSPODELE1_LOCUS1735</name>
</gene>
<proteinExistence type="predicted"/>
<reference evidence="2" key="1">
    <citation type="submission" date="2024-04" db="EMBL/GenBank/DDBJ databases">
        <authorList>
            <person name="Shaw F."/>
            <person name="Minotto A."/>
        </authorList>
    </citation>
    <scope>NUCLEOTIDE SEQUENCE [LARGE SCALE GENOMIC DNA]</scope>
</reference>
<protein>
    <recommendedName>
        <fullName evidence="3">Pheromone</fullName>
    </recommendedName>
</protein>
<name>A0ABP1CSD5_9APHY</name>
<evidence type="ECO:0008006" key="3">
    <source>
        <dbReference type="Google" id="ProtNLM"/>
    </source>
</evidence>
<accession>A0ABP1CSD5</accession>
<keyword evidence="2" id="KW-1185">Reference proteome</keyword>
<dbReference type="EMBL" id="OZ037953">
    <property type="protein sequence ID" value="CAL1697582.1"/>
    <property type="molecule type" value="Genomic_DNA"/>
</dbReference>
<dbReference type="Proteomes" id="UP001497453">
    <property type="component" value="Chromosome 10"/>
</dbReference>
<evidence type="ECO:0000313" key="1">
    <source>
        <dbReference type="EMBL" id="CAL1697582.1"/>
    </source>
</evidence>
<sequence length="44" mass="4894">MDEFAYSDVTLFSVVPSDDPNSFSAPIDMEHISNTQSYSYCVIA</sequence>
<organism evidence="1 2">
    <name type="scientific">Somion occarium</name>
    <dbReference type="NCBI Taxonomy" id="3059160"/>
    <lineage>
        <taxon>Eukaryota</taxon>
        <taxon>Fungi</taxon>
        <taxon>Dikarya</taxon>
        <taxon>Basidiomycota</taxon>
        <taxon>Agaricomycotina</taxon>
        <taxon>Agaricomycetes</taxon>
        <taxon>Polyporales</taxon>
        <taxon>Cerrenaceae</taxon>
        <taxon>Somion</taxon>
    </lineage>
</organism>